<feature type="region of interest" description="Disordered" evidence="2">
    <location>
        <begin position="763"/>
        <end position="783"/>
    </location>
</feature>
<dbReference type="EMBL" id="BGPR01008348">
    <property type="protein sequence ID" value="GBN33205.1"/>
    <property type="molecule type" value="Genomic_DNA"/>
</dbReference>
<name>A0A4Y2N1J2_ARAVE</name>
<evidence type="ECO:0000256" key="1">
    <source>
        <dbReference type="SAM" id="Coils"/>
    </source>
</evidence>
<comment type="caution">
    <text evidence="3">The sequence shown here is derived from an EMBL/GenBank/DDBJ whole genome shotgun (WGS) entry which is preliminary data.</text>
</comment>
<feature type="region of interest" description="Disordered" evidence="2">
    <location>
        <begin position="109"/>
        <end position="132"/>
    </location>
</feature>
<accession>A0A4Y2N1J2</accession>
<evidence type="ECO:0000313" key="3">
    <source>
        <dbReference type="EMBL" id="GBN33205.1"/>
    </source>
</evidence>
<feature type="region of interest" description="Disordered" evidence="2">
    <location>
        <begin position="1024"/>
        <end position="1070"/>
    </location>
</feature>
<feature type="region of interest" description="Disordered" evidence="2">
    <location>
        <begin position="706"/>
        <end position="735"/>
    </location>
</feature>
<feature type="compositionally biased region" description="Low complexity" evidence="2">
    <location>
        <begin position="1032"/>
        <end position="1062"/>
    </location>
</feature>
<feature type="compositionally biased region" description="Polar residues" evidence="2">
    <location>
        <begin position="279"/>
        <end position="291"/>
    </location>
</feature>
<reference evidence="3 4" key="1">
    <citation type="journal article" date="2019" name="Sci. Rep.">
        <title>Orb-weaving spider Araneus ventricosus genome elucidates the spidroin gene catalogue.</title>
        <authorList>
            <person name="Kono N."/>
            <person name="Nakamura H."/>
            <person name="Ohtoshi R."/>
            <person name="Moran D.A.P."/>
            <person name="Shinohara A."/>
            <person name="Yoshida Y."/>
            <person name="Fujiwara M."/>
            <person name="Mori M."/>
            <person name="Tomita M."/>
            <person name="Arakawa K."/>
        </authorList>
    </citation>
    <scope>NUCLEOTIDE SEQUENCE [LARGE SCALE GENOMIC DNA]</scope>
</reference>
<proteinExistence type="predicted"/>
<feature type="compositionally biased region" description="Polar residues" evidence="2">
    <location>
        <begin position="710"/>
        <end position="730"/>
    </location>
</feature>
<evidence type="ECO:0000256" key="2">
    <source>
        <dbReference type="SAM" id="MobiDB-lite"/>
    </source>
</evidence>
<dbReference type="Proteomes" id="UP000499080">
    <property type="component" value="Unassembled WGS sequence"/>
</dbReference>
<feature type="region of interest" description="Disordered" evidence="2">
    <location>
        <begin position="1330"/>
        <end position="1354"/>
    </location>
</feature>
<keyword evidence="1" id="KW-0175">Coiled coil</keyword>
<dbReference type="OrthoDB" id="6434157at2759"/>
<feature type="region of interest" description="Disordered" evidence="2">
    <location>
        <begin position="232"/>
        <end position="298"/>
    </location>
</feature>
<feature type="compositionally biased region" description="Pro residues" evidence="2">
    <location>
        <begin position="243"/>
        <end position="252"/>
    </location>
</feature>
<gene>
    <name evidence="3" type="ORF">AVEN_267598_1</name>
</gene>
<keyword evidence="4" id="KW-1185">Reference proteome</keyword>
<feature type="region of interest" description="Disordered" evidence="2">
    <location>
        <begin position="529"/>
        <end position="550"/>
    </location>
</feature>
<feature type="compositionally biased region" description="Low complexity" evidence="2">
    <location>
        <begin position="537"/>
        <end position="548"/>
    </location>
</feature>
<feature type="coiled-coil region" evidence="1">
    <location>
        <begin position="19"/>
        <end position="53"/>
    </location>
</feature>
<organism evidence="3 4">
    <name type="scientific">Araneus ventricosus</name>
    <name type="common">Orbweaver spider</name>
    <name type="synonym">Epeira ventricosa</name>
    <dbReference type="NCBI Taxonomy" id="182803"/>
    <lineage>
        <taxon>Eukaryota</taxon>
        <taxon>Metazoa</taxon>
        <taxon>Ecdysozoa</taxon>
        <taxon>Arthropoda</taxon>
        <taxon>Chelicerata</taxon>
        <taxon>Arachnida</taxon>
        <taxon>Araneae</taxon>
        <taxon>Araneomorphae</taxon>
        <taxon>Entelegynae</taxon>
        <taxon>Araneoidea</taxon>
        <taxon>Araneidae</taxon>
        <taxon>Araneus</taxon>
    </lineage>
</organism>
<protein>
    <submittedName>
        <fullName evidence="3">Uncharacterized protein</fullName>
    </submittedName>
</protein>
<feature type="region of interest" description="Disordered" evidence="2">
    <location>
        <begin position="1402"/>
        <end position="1427"/>
    </location>
</feature>
<sequence>MKLIFLKYKSTLPAENRQFKHLKNQKDENNQKVNELQKDLANKLKAQLKLRNEIESCNLQISEKNDSIKKMKKDNKSLWNMVTRFARKLADADLLTPKEKNTVKKYGEENHIPVDTFDSEDQGEEKDHSSLVPKSGVTYIRENTHSIENGIRTAEFDNCLPIHSKQSETKNSEVKNDGFQFSQSNTSLPKPKLSSGANYFMKSCRDVIEDPHVSDDCLDITVNELKEMRRQLSASKDHFSPISPLPPTPPPSSNKFRHGLSRKDLSVDNPVLTVPVRKSPNQTSKVSKSQGLLSVNSSVPNSSRKLTFCHQQSEGFDAPTEQHTVQRFNSDTGHSNHHGSNISSHTSSSLVPYRFSAKRCHDGTVKLNFHINNPISMTVNPNNWEVSCILGQHEGETSDSPLIVHPPVETANVQTCESFSKNLASSEKSEPVMSKISKVAPASPLELTTPVLKSSEQSSFVSVGKPNVSKPNILNQDSVNTNSFDYFSKETTLQKELQLNHPHISINGSKALDAFANLHRNNANHQHFENHLDDNRSVVSSSCESPSPYRKKNELFSKEFSSPSRNLTSSVSEVKSRKLDSFSNVSKMHSLSVPEVNCQTEYDSTGSESELTDKSKLTKLNSAKCGPIKKRRKSSLMTAESSNIVPARNKGRTLLSRAFGSTKSSINTNANLEVKKVESNNDENKKSTIVQLNNEKYLSESHVKVEEQTKFNSSSGNNDPSNCMKSNNENENTDEQVETLYENVKGKKRVSRVRTKMNKITSVKQKNESVVGKSPKKKVKSKGKVELKRMAALKSGAAEWVAQRMKGDIDEQEYRAEEPFDSNFSASNTVSDNLEKHDAEKSINVVLSKTEAQHEKISEVKPEKINNFSNDSVNIPVGSCAKIENKDISVKMINDTLLNVPSTDHATNKKIGDNLKMDAEKSNILIPDSTACSISKNDQREGSFNTLEEDDNQNDNEPVLASNHCYISVSTDFPNNHESEQRINTNISDADNHIKNVKSAEIKNTGLFKLSSSLESHNLLKNEVHKSPRQESNNSHNVTNVVSSPLLKSPKSSPLKIKSPKSAATKIKYSDESTTIAKSSGFNSFSNINNSEVNAEFPEVSLPPLPLDPFGLSGDKSNTFSQAKTFIDEKSVESPVSPSPEGSAKLSFSNNKELGKLTLLSENRNNTERVNNAKTNLTTLFNQEEFTNESFIDFMVKDEVDDSDIKTISDTEATEMLSNTRVAIDNSLSKTEVEESQTSSISGGIVSSASSFEPVSKVYSNDDMITDSVAVGDINKVEESKATSQAVSCDMVPSEASFLELMSNVYSNVDMIIDSVAVGGIEIEVETQDPPKTCRKSQGPVVDSSHHAEKRKMKGSLKSIDLSIAKESALSDGDTKQISRQISEADSVIGGVEIEVETQDPPPRICRKRQGSVVDSSHHAEKRKAKGGLKSIDLSIAKESALSDGDTKHIDGQISEDDSDIESPLIIAEDFEEVHQSIPISKVGNSDENVVNSVDKITPNKTSNKKQKNVTKTPKKIENKIELSQIETAFQTIDKIRFSETNFRHQVHTLVNTLINPSVFESTFELVFHLVKYLHITRKNPMLSFSLSNDPDILLPLSEQCIVKALLVVDAKNKPHLSGLLTYAVETLYQLVLGKMQYHIYGLSSLCRVMTTICKELNDPSKPRLLCCDLLKYNHKFAPFLIASIVGVYREAFEVLPDSTGNY</sequence>
<evidence type="ECO:0000313" key="4">
    <source>
        <dbReference type="Proteomes" id="UP000499080"/>
    </source>
</evidence>